<keyword evidence="2 3" id="KW-0732">Signal</keyword>
<dbReference type="Gene3D" id="3.40.190.10">
    <property type="entry name" value="Periplasmic binding protein-like II"/>
    <property type="match status" value="2"/>
</dbReference>
<comment type="similarity">
    <text evidence="1">Belongs to the bacterial solute-binding protein 3 family.</text>
</comment>
<evidence type="ECO:0000256" key="3">
    <source>
        <dbReference type="SAM" id="SignalP"/>
    </source>
</evidence>
<sequence length="248" mass="27980">MRAALLALLLVFGGPLQAAEPEPLLVMTDLWPPFRMLDDNGELQGLDIDLLEQLSQRTGLRFEVLRAPWARGLAALEQGKADLMTGLAKTAEREAYVRYLPRPYYACAPRFYTAPEQAPALLRYDQLAQLNVGQVLGSAYFEPFDSDQNLRKTAVNNEAQLLGMLARGRLGAVIGTDCQVDYELRDPRWAARIAKAAYRPAARTELYIGFSRRRPLQAEYRRVSEALEQLRAEGWIAEAARRYRVQVP</sequence>
<dbReference type="Pfam" id="PF00497">
    <property type="entry name" value="SBP_bac_3"/>
    <property type="match status" value="1"/>
</dbReference>
<dbReference type="SUPFAM" id="SSF53850">
    <property type="entry name" value="Periplasmic binding protein-like II"/>
    <property type="match status" value="1"/>
</dbReference>
<feature type="domain" description="Solute-binding protein family 3/N-terminal" evidence="4">
    <location>
        <begin position="23"/>
        <end position="247"/>
    </location>
</feature>
<evidence type="ECO:0000256" key="1">
    <source>
        <dbReference type="ARBA" id="ARBA00010333"/>
    </source>
</evidence>
<evidence type="ECO:0000313" key="6">
    <source>
        <dbReference type="Proteomes" id="UP001059672"/>
    </source>
</evidence>
<proteinExistence type="inferred from homology"/>
<name>A0ABY5H5L6_9PSED</name>
<dbReference type="SMART" id="SM00062">
    <property type="entry name" value="PBPb"/>
    <property type="match status" value="1"/>
</dbReference>
<dbReference type="PANTHER" id="PTHR35936:SF25">
    <property type="entry name" value="ABC TRANSPORTER SUBSTRATE-BINDING PROTEIN"/>
    <property type="match status" value="1"/>
</dbReference>
<dbReference type="Proteomes" id="UP001059672">
    <property type="component" value="Chromosome"/>
</dbReference>
<organism evidence="5 6">
    <name type="scientific">Pseudomonas benzenivorans</name>
    <dbReference type="NCBI Taxonomy" id="556533"/>
    <lineage>
        <taxon>Bacteria</taxon>
        <taxon>Pseudomonadati</taxon>
        <taxon>Pseudomonadota</taxon>
        <taxon>Gammaproteobacteria</taxon>
        <taxon>Pseudomonadales</taxon>
        <taxon>Pseudomonadaceae</taxon>
        <taxon>Pseudomonas</taxon>
    </lineage>
</organism>
<dbReference type="EMBL" id="CP073346">
    <property type="protein sequence ID" value="UTW06605.1"/>
    <property type="molecule type" value="Genomic_DNA"/>
</dbReference>
<evidence type="ECO:0000259" key="4">
    <source>
        <dbReference type="SMART" id="SM00062"/>
    </source>
</evidence>
<evidence type="ECO:0000313" key="5">
    <source>
        <dbReference type="EMBL" id="UTW06605.1"/>
    </source>
</evidence>
<protein>
    <submittedName>
        <fullName evidence="5">Amino acid ABC transporter substrate-binding protein</fullName>
    </submittedName>
</protein>
<reference evidence="5" key="1">
    <citation type="submission" date="2021-04" db="EMBL/GenBank/DDBJ databases">
        <title>Oceanospirillales bacteria with DddD are important DMSP degraders in coastal seawater.</title>
        <authorList>
            <person name="Liu J."/>
        </authorList>
    </citation>
    <scope>NUCLEOTIDE SEQUENCE</scope>
    <source>
        <strain evidence="5">D13-4</strain>
    </source>
</reference>
<keyword evidence="6" id="KW-1185">Reference proteome</keyword>
<dbReference type="PANTHER" id="PTHR35936">
    <property type="entry name" value="MEMBRANE-BOUND LYTIC MUREIN TRANSGLYCOSYLASE F"/>
    <property type="match status" value="1"/>
</dbReference>
<dbReference type="RefSeq" id="WP_255837167.1">
    <property type="nucleotide sequence ID" value="NZ_CP073346.1"/>
</dbReference>
<evidence type="ECO:0000256" key="2">
    <source>
        <dbReference type="ARBA" id="ARBA00022729"/>
    </source>
</evidence>
<dbReference type="InterPro" id="IPR001638">
    <property type="entry name" value="Solute-binding_3/MltF_N"/>
</dbReference>
<accession>A0ABY5H5L6</accession>
<gene>
    <name evidence="5" type="ORF">KDW96_15695</name>
</gene>
<feature type="signal peptide" evidence="3">
    <location>
        <begin position="1"/>
        <end position="18"/>
    </location>
</feature>
<feature type="chain" id="PRO_5046721974" evidence="3">
    <location>
        <begin position="19"/>
        <end position="248"/>
    </location>
</feature>